<gene>
    <name evidence="2" type="ORF">ACFPQ9_17885</name>
</gene>
<name>A0ABW0CKF3_STRCD</name>
<sequence>MRRMRIAALCGAAVVTAVGVGGVTPAAGAVRGAEAVHRAEVHGAEAAHRAEADLAYHGSVDMVGGQVDVRFTPHNEGPGAVPQSVVRIRWSEALEDGQTLPANCAPEGDRAVRCRVGPLGANEIGEPIVLRVRLREVPSEVLLEFDPVGSGGVVDETRAAERQRVLALDTGDTYYF</sequence>
<dbReference type="EMBL" id="JBHSKM010000008">
    <property type="protein sequence ID" value="MFC5215713.1"/>
    <property type="molecule type" value="Genomic_DNA"/>
</dbReference>
<organism evidence="2 3">
    <name type="scientific">Streptomyces coerulescens</name>
    <dbReference type="NCBI Taxonomy" id="29304"/>
    <lineage>
        <taxon>Bacteria</taxon>
        <taxon>Bacillati</taxon>
        <taxon>Actinomycetota</taxon>
        <taxon>Actinomycetes</taxon>
        <taxon>Kitasatosporales</taxon>
        <taxon>Streptomycetaceae</taxon>
        <taxon>Streptomyces</taxon>
    </lineage>
</organism>
<feature type="chain" id="PRO_5046871538" evidence="1">
    <location>
        <begin position="18"/>
        <end position="176"/>
    </location>
</feature>
<dbReference type="RefSeq" id="WP_380853822.1">
    <property type="nucleotide sequence ID" value="NZ_JBHSKM010000008.1"/>
</dbReference>
<keyword evidence="1" id="KW-0732">Signal</keyword>
<evidence type="ECO:0000256" key="1">
    <source>
        <dbReference type="SAM" id="SignalP"/>
    </source>
</evidence>
<protein>
    <submittedName>
        <fullName evidence="2">Uncharacterized protein</fullName>
    </submittedName>
</protein>
<keyword evidence="3" id="KW-1185">Reference proteome</keyword>
<dbReference type="Proteomes" id="UP001596263">
    <property type="component" value="Unassembled WGS sequence"/>
</dbReference>
<reference evidence="3" key="1">
    <citation type="journal article" date="2019" name="Int. J. Syst. Evol. Microbiol.">
        <title>The Global Catalogue of Microorganisms (GCM) 10K type strain sequencing project: providing services to taxonomists for standard genome sequencing and annotation.</title>
        <authorList>
            <consortium name="The Broad Institute Genomics Platform"/>
            <consortium name="The Broad Institute Genome Sequencing Center for Infectious Disease"/>
            <person name="Wu L."/>
            <person name="Ma J."/>
        </authorList>
    </citation>
    <scope>NUCLEOTIDE SEQUENCE [LARGE SCALE GENOMIC DNA]</scope>
    <source>
        <strain evidence="3">KCTC 42586</strain>
    </source>
</reference>
<evidence type="ECO:0000313" key="2">
    <source>
        <dbReference type="EMBL" id="MFC5215713.1"/>
    </source>
</evidence>
<comment type="caution">
    <text evidence="2">The sequence shown here is derived from an EMBL/GenBank/DDBJ whole genome shotgun (WGS) entry which is preliminary data.</text>
</comment>
<proteinExistence type="predicted"/>
<accession>A0ABW0CKF3</accession>
<feature type="signal peptide" evidence="1">
    <location>
        <begin position="1"/>
        <end position="17"/>
    </location>
</feature>
<evidence type="ECO:0000313" key="3">
    <source>
        <dbReference type="Proteomes" id="UP001596263"/>
    </source>
</evidence>